<evidence type="ECO:0000313" key="2">
    <source>
        <dbReference type="Proteomes" id="UP000193427"/>
    </source>
</evidence>
<dbReference type="KEGG" id="rgu:A4W93_14670"/>
<proteinExistence type="predicted"/>
<dbReference type="Proteomes" id="UP000193427">
    <property type="component" value="Chromosome"/>
</dbReference>
<gene>
    <name evidence="1" type="ORF">A4W93_14670</name>
</gene>
<keyword evidence="2" id="KW-1185">Reference proteome</keyword>
<protein>
    <submittedName>
        <fullName evidence="1">Uncharacterized protein</fullName>
    </submittedName>
</protein>
<dbReference type="AlphaFoldDB" id="A0A1W6LA30"/>
<accession>A0A1W6LA30</accession>
<reference evidence="1 2" key="1">
    <citation type="submission" date="2016-04" db="EMBL/GenBank/DDBJ databases">
        <title>Complete genome sequence of natural rubber-degrading, novel Gram-negative bacterium, Rhizobacter gummiphilus strain NS21.</title>
        <authorList>
            <person name="Tabata M."/>
            <person name="Kasai D."/>
            <person name="Fukuda M."/>
        </authorList>
    </citation>
    <scope>NUCLEOTIDE SEQUENCE [LARGE SCALE GENOMIC DNA]</scope>
    <source>
        <strain evidence="1 2">NS21</strain>
    </source>
</reference>
<name>A0A1W6LA30_9BURK</name>
<dbReference type="RefSeq" id="WP_085751317.1">
    <property type="nucleotide sequence ID" value="NZ_BSPR01000004.1"/>
</dbReference>
<dbReference type="EMBL" id="CP015118">
    <property type="protein sequence ID" value="ARN21037.1"/>
    <property type="molecule type" value="Genomic_DNA"/>
</dbReference>
<evidence type="ECO:0000313" key="1">
    <source>
        <dbReference type="EMBL" id="ARN21037.1"/>
    </source>
</evidence>
<sequence length="258" mass="28498">MPLTDLMFRTTRVASLGVQNAIGVVRPHPAVNGDQRTHAFTHARATLAITPNGGTMNLSIVPDVNGDVVYIPWGLGEIHSVHIPQAELANISLFVTAQMQGCQLVVNKMDDGSYKFHHGNSLQSPTAQDSATRPTFQTPAALTDLTRLSDLGRPLVADPVQIQLTGTLSKADYFAGVQRRLDQKFANGRTGINYARPEHVSFTYVVAFNLGAQWSVWYQTSSQFFYRRPTKAIFRKKVVDPSAGQNIEFIEAREAFRI</sequence>
<organism evidence="1 2">
    <name type="scientific">Piscinibacter gummiphilus</name>
    <dbReference type="NCBI Taxonomy" id="946333"/>
    <lineage>
        <taxon>Bacteria</taxon>
        <taxon>Pseudomonadati</taxon>
        <taxon>Pseudomonadota</taxon>
        <taxon>Betaproteobacteria</taxon>
        <taxon>Burkholderiales</taxon>
        <taxon>Sphaerotilaceae</taxon>
        <taxon>Piscinibacter</taxon>
    </lineage>
</organism>